<protein>
    <submittedName>
        <fullName evidence="1">Uncharacterized protein</fullName>
    </submittedName>
</protein>
<comment type="caution">
    <text evidence="1">The sequence shown here is derived from an EMBL/GenBank/DDBJ whole genome shotgun (WGS) entry which is preliminary data.</text>
</comment>
<keyword evidence="2" id="KW-1185">Reference proteome</keyword>
<sequence>MNTLACLNRAAANHGSLPKNWFTLDIVLAYDFPRR</sequence>
<organism evidence="1 2">
    <name type="scientific">Aquitalea magnusonii</name>
    <dbReference type="NCBI Taxonomy" id="332411"/>
    <lineage>
        <taxon>Bacteria</taxon>
        <taxon>Pseudomonadati</taxon>
        <taxon>Pseudomonadota</taxon>
        <taxon>Betaproteobacteria</taxon>
        <taxon>Neisseriales</taxon>
        <taxon>Chromobacteriaceae</taxon>
        <taxon>Aquitalea</taxon>
    </lineage>
</organism>
<dbReference type="EMBL" id="QJKC01000016">
    <property type="protein sequence ID" value="PXX42922.1"/>
    <property type="molecule type" value="Genomic_DNA"/>
</dbReference>
<accession>A0A318J8W1</accession>
<dbReference type="Proteomes" id="UP000248395">
    <property type="component" value="Unassembled WGS sequence"/>
</dbReference>
<reference evidence="1 2" key="1">
    <citation type="submission" date="2018-05" db="EMBL/GenBank/DDBJ databases">
        <title>Genomic Encyclopedia of Type Strains, Phase IV (KMG-IV): sequencing the most valuable type-strain genomes for metagenomic binning, comparative biology and taxonomic classification.</title>
        <authorList>
            <person name="Goeker M."/>
        </authorList>
    </citation>
    <scope>NUCLEOTIDE SEQUENCE [LARGE SCALE GENOMIC DNA]</scope>
    <source>
        <strain evidence="1 2">DSM 25134</strain>
    </source>
</reference>
<gene>
    <name evidence="1" type="ORF">DFR38_11632</name>
</gene>
<evidence type="ECO:0000313" key="2">
    <source>
        <dbReference type="Proteomes" id="UP000248395"/>
    </source>
</evidence>
<name>A0A318J8W1_9NEIS</name>
<dbReference type="AlphaFoldDB" id="A0A318J8W1"/>
<proteinExistence type="predicted"/>
<evidence type="ECO:0000313" key="1">
    <source>
        <dbReference type="EMBL" id="PXX42922.1"/>
    </source>
</evidence>